<dbReference type="SMART" id="SM00490">
    <property type="entry name" value="HELICc"/>
    <property type="match status" value="1"/>
</dbReference>
<keyword evidence="2" id="KW-0547">Nucleotide-binding</keyword>
<accession>A0ABN7SIF1</accession>
<keyword evidence="4" id="KW-0347">Helicase</keyword>
<dbReference type="PROSITE" id="PS51194">
    <property type="entry name" value="HELICASE_CTER"/>
    <property type="match status" value="1"/>
</dbReference>
<feature type="region of interest" description="Disordered" evidence="7">
    <location>
        <begin position="619"/>
        <end position="658"/>
    </location>
</feature>
<sequence>MTESSAPKKEVYRPPSQRNGSGTSEGNSYSDRRYDDRRSNYDRGYGGGGYDRGGYGNSRGGYDRYDRRDNGYDRRDNGYGRDRDYDRRDYGRRDDYDRRGPPPRDSYRDDRERRDFYDRRDCPPSSSGYDRRPDDRRPASRNSMPDFMEPDESWSALQPRDEKLEKELFAGVSSGINFDKYDDIPVETSGENVPACIDDFISAELGPIITENVKLAHYTVPTPVQKYAVPIIHAGRDIMSCAQTGSGKTAAFLMPMLSNIFHNPGKIPRHQSRKAYPLALVLSPTRELTNQIYQEALKFAYRSKVRPCVIYGGADVGEQLRDLSRGCHLLVATPGRLADFLERGKVGLEFCRFLCLDEADRMLDMGFEPQIRRIIEKDTLPPKGDRQTLMFSATFPKQIQALASDFLDNYIFLAVGRVGSTSANITQRFEYVQETEKVRKLCELLENGQGAEMLTIIFTETKKGADYLDHFLHERGYHSTCIHGDRNQQEREEAVHLFKTGQTPILVATAVAARGLDIPNVRHVINFDLPSEIDEYVHRIGRTGRAGNTGWATAFYNEKNAKISDDLLQLLTEAKQEVPSKLKDIARAYRDNRPVRPNGGVYARSAARQAPYGATDMRYANKEEPQDKVKVPQANQGSIRKTVTTTADSDEDDWFGDD</sequence>
<feature type="domain" description="Helicase ATP-binding" evidence="8">
    <location>
        <begin position="229"/>
        <end position="413"/>
    </location>
</feature>
<gene>
    <name evidence="11" type="ORF">OKIOD_LOCUS7502</name>
</gene>
<feature type="compositionally biased region" description="Basic and acidic residues" evidence="7">
    <location>
        <begin position="129"/>
        <end position="138"/>
    </location>
</feature>
<dbReference type="InterPro" id="IPR014014">
    <property type="entry name" value="RNA_helicase_DEAD_Q_motif"/>
</dbReference>
<proteinExistence type="predicted"/>
<feature type="domain" description="Helicase C-terminal" evidence="9">
    <location>
        <begin position="437"/>
        <end position="586"/>
    </location>
</feature>
<dbReference type="Pfam" id="PF00271">
    <property type="entry name" value="Helicase_C"/>
    <property type="match status" value="1"/>
</dbReference>
<dbReference type="InterPro" id="IPR014001">
    <property type="entry name" value="Helicase_ATP-bd"/>
</dbReference>
<dbReference type="SUPFAM" id="SSF52540">
    <property type="entry name" value="P-loop containing nucleoside triphosphate hydrolases"/>
    <property type="match status" value="1"/>
</dbReference>
<evidence type="ECO:0000259" key="9">
    <source>
        <dbReference type="PROSITE" id="PS51194"/>
    </source>
</evidence>
<feature type="short sequence motif" description="Q motif" evidence="6">
    <location>
        <begin position="198"/>
        <end position="226"/>
    </location>
</feature>
<keyword evidence="12" id="KW-1185">Reference proteome</keyword>
<dbReference type="EMBL" id="OU015569">
    <property type="protein sequence ID" value="CAG5098753.1"/>
    <property type="molecule type" value="Genomic_DNA"/>
</dbReference>
<evidence type="ECO:0000259" key="10">
    <source>
        <dbReference type="PROSITE" id="PS51195"/>
    </source>
</evidence>
<dbReference type="SMART" id="SM00487">
    <property type="entry name" value="DEXDc"/>
    <property type="match status" value="1"/>
</dbReference>
<dbReference type="EC" id="3.6.4.13" evidence="1"/>
<name>A0ABN7SIF1_OIKDI</name>
<dbReference type="Pfam" id="PF00270">
    <property type="entry name" value="DEAD"/>
    <property type="match status" value="1"/>
</dbReference>
<dbReference type="PROSITE" id="PS51192">
    <property type="entry name" value="HELICASE_ATP_BIND_1"/>
    <property type="match status" value="1"/>
</dbReference>
<dbReference type="CDD" id="cd18787">
    <property type="entry name" value="SF2_C_DEAD"/>
    <property type="match status" value="1"/>
</dbReference>
<evidence type="ECO:0000256" key="2">
    <source>
        <dbReference type="ARBA" id="ARBA00022741"/>
    </source>
</evidence>
<evidence type="ECO:0000256" key="7">
    <source>
        <dbReference type="SAM" id="MobiDB-lite"/>
    </source>
</evidence>
<feature type="compositionally biased region" description="Acidic residues" evidence="7">
    <location>
        <begin position="648"/>
        <end position="658"/>
    </location>
</feature>
<feature type="compositionally biased region" description="Basic and acidic residues" evidence="7">
    <location>
        <begin position="1"/>
        <end position="12"/>
    </location>
</feature>
<feature type="compositionally biased region" description="Basic and acidic residues" evidence="7">
    <location>
        <begin position="619"/>
        <end position="630"/>
    </location>
</feature>
<dbReference type="InterPro" id="IPR001650">
    <property type="entry name" value="Helicase_C-like"/>
</dbReference>
<evidence type="ECO:0000313" key="11">
    <source>
        <dbReference type="EMBL" id="CAG5098753.1"/>
    </source>
</evidence>
<feature type="region of interest" description="Disordered" evidence="7">
    <location>
        <begin position="1"/>
        <end position="156"/>
    </location>
</feature>
<evidence type="ECO:0000259" key="8">
    <source>
        <dbReference type="PROSITE" id="PS51192"/>
    </source>
</evidence>
<evidence type="ECO:0000256" key="1">
    <source>
        <dbReference type="ARBA" id="ARBA00012552"/>
    </source>
</evidence>
<evidence type="ECO:0000256" key="4">
    <source>
        <dbReference type="ARBA" id="ARBA00022806"/>
    </source>
</evidence>
<evidence type="ECO:0000256" key="3">
    <source>
        <dbReference type="ARBA" id="ARBA00022801"/>
    </source>
</evidence>
<keyword evidence="3" id="KW-0378">Hydrolase</keyword>
<feature type="compositionally biased region" description="Polar residues" evidence="7">
    <location>
        <begin position="633"/>
        <end position="647"/>
    </location>
</feature>
<keyword evidence="5" id="KW-0067">ATP-binding</keyword>
<dbReference type="Gene3D" id="3.40.50.300">
    <property type="entry name" value="P-loop containing nucleotide triphosphate hydrolases"/>
    <property type="match status" value="2"/>
</dbReference>
<feature type="compositionally biased region" description="Polar residues" evidence="7">
    <location>
        <begin position="16"/>
        <end position="25"/>
    </location>
</feature>
<evidence type="ECO:0000256" key="6">
    <source>
        <dbReference type="PROSITE-ProRule" id="PRU00552"/>
    </source>
</evidence>
<organism evidence="11 12">
    <name type="scientific">Oikopleura dioica</name>
    <name type="common">Tunicate</name>
    <dbReference type="NCBI Taxonomy" id="34765"/>
    <lineage>
        <taxon>Eukaryota</taxon>
        <taxon>Metazoa</taxon>
        <taxon>Chordata</taxon>
        <taxon>Tunicata</taxon>
        <taxon>Appendicularia</taxon>
        <taxon>Copelata</taxon>
        <taxon>Oikopleuridae</taxon>
        <taxon>Oikopleura</taxon>
    </lineage>
</organism>
<evidence type="ECO:0000256" key="5">
    <source>
        <dbReference type="ARBA" id="ARBA00022840"/>
    </source>
</evidence>
<evidence type="ECO:0000313" key="12">
    <source>
        <dbReference type="Proteomes" id="UP001158576"/>
    </source>
</evidence>
<reference evidence="11 12" key="1">
    <citation type="submission" date="2021-04" db="EMBL/GenBank/DDBJ databases">
        <authorList>
            <person name="Bliznina A."/>
        </authorList>
    </citation>
    <scope>NUCLEOTIDE SEQUENCE [LARGE SCALE GENOMIC DNA]</scope>
</reference>
<dbReference type="InterPro" id="IPR011545">
    <property type="entry name" value="DEAD/DEAH_box_helicase_dom"/>
</dbReference>
<dbReference type="InterPro" id="IPR027417">
    <property type="entry name" value="P-loop_NTPase"/>
</dbReference>
<feature type="compositionally biased region" description="Basic and acidic residues" evidence="7">
    <location>
        <begin position="61"/>
        <end position="122"/>
    </location>
</feature>
<protein>
    <recommendedName>
        <fullName evidence="1">RNA helicase</fullName>
        <ecNumber evidence="1">3.6.4.13</ecNumber>
    </recommendedName>
</protein>
<feature type="compositionally biased region" description="Gly residues" evidence="7">
    <location>
        <begin position="44"/>
        <end position="59"/>
    </location>
</feature>
<dbReference type="PROSITE" id="PS51195">
    <property type="entry name" value="Q_MOTIF"/>
    <property type="match status" value="1"/>
</dbReference>
<feature type="compositionally biased region" description="Basic and acidic residues" evidence="7">
    <location>
        <begin position="30"/>
        <end position="41"/>
    </location>
</feature>
<dbReference type="Proteomes" id="UP001158576">
    <property type="component" value="Chromosome XSR"/>
</dbReference>
<feature type="domain" description="DEAD-box RNA helicase Q" evidence="10">
    <location>
        <begin position="198"/>
        <end position="226"/>
    </location>
</feature>
<dbReference type="PANTHER" id="PTHR47958">
    <property type="entry name" value="ATP-DEPENDENT RNA HELICASE DBP3"/>
    <property type="match status" value="1"/>
</dbReference>